<dbReference type="InterPro" id="IPR021564">
    <property type="entry name" value="DUF3203"/>
</dbReference>
<reference evidence="2 4" key="2">
    <citation type="submission" date="2016-10" db="EMBL/GenBank/DDBJ databases">
        <authorList>
            <person name="Varghese N."/>
            <person name="Submissions S."/>
        </authorList>
    </citation>
    <scope>NUCLEOTIDE SEQUENCE [LARGE SCALE GENOMIC DNA]</scope>
    <source>
        <strain evidence="2 4">BS3652</strain>
    </source>
</reference>
<dbReference type="EMBL" id="FNRS01000001">
    <property type="protein sequence ID" value="SEC12952.1"/>
    <property type="molecule type" value="Genomic_DNA"/>
</dbReference>
<dbReference type="PATRIC" id="fig|47884.3.peg.4508"/>
<keyword evidence="4" id="KW-1185">Reference proteome</keyword>
<dbReference type="AlphaFoldDB" id="A0A0J6JGP1"/>
<sequence length="79" mass="8485">MAIRIEEADNTCWVDSPEGIEHVRVEDVTVVTDAATRMSMASINGMKIAITEDEADRLTVAGAVDGRKHLNATSSDSPI</sequence>
<evidence type="ECO:0008006" key="5">
    <source>
        <dbReference type="Google" id="ProtNLM"/>
    </source>
</evidence>
<dbReference type="Pfam" id="PF11462">
    <property type="entry name" value="DUF3203"/>
    <property type="match status" value="1"/>
</dbReference>
<reference evidence="1 3" key="1">
    <citation type="submission" date="2015-02" db="EMBL/GenBank/DDBJ databases">
        <title>Pseudomonas helleri sp. nov. and Pseudomonas weihenstephanensis sp. nov., isolated from raw cows milk.</title>
        <authorList>
            <person name="von Neubeck M."/>
            <person name="Huptas C."/>
            <person name="Wenning M."/>
            <person name="Scherer S."/>
        </authorList>
    </citation>
    <scope>NUCLEOTIDE SEQUENCE [LARGE SCALE GENOMIC DNA]</scope>
    <source>
        <strain evidence="1 3">DSM 21104</strain>
    </source>
</reference>
<dbReference type="Proteomes" id="UP000036395">
    <property type="component" value="Unassembled WGS sequence"/>
</dbReference>
<gene>
    <name evidence="2" type="ORF">SAMN04490203_1854</name>
    <name evidence="1" type="ORF">TU78_20035</name>
</gene>
<accession>A0A0J6JGP1</accession>
<dbReference type="SUPFAM" id="SSF141447">
    <property type="entry name" value="PA2021-like"/>
    <property type="match status" value="1"/>
</dbReference>
<dbReference type="InterPro" id="IPR038079">
    <property type="entry name" value="PA2021-like_sf"/>
</dbReference>
<evidence type="ECO:0000313" key="4">
    <source>
        <dbReference type="Proteomes" id="UP000183155"/>
    </source>
</evidence>
<dbReference type="Gene3D" id="3.40.1170.40">
    <property type="entry name" value="Protein of unknown function DUF3203"/>
    <property type="match status" value="1"/>
</dbReference>
<dbReference type="Proteomes" id="UP000183155">
    <property type="component" value="Unassembled WGS sequence"/>
</dbReference>
<name>A0A0J6JGP1_PSETA</name>
<proteinExistence type="predicted"/>
<comment type="caution">
    <text evidence="1">The sequence shown here is derived from an EMBL/GenBank/DDBJ whole genome shotgun (WGS) entry which is preliminary data.</text>
</comment>
<dbReference type="RefSeq" id="WP_048383342.1">
    <property type="nucleotide sequence ID" value="NZ_FNRS01000001.1"/>
</dbReference>
<dbReference type="OrthoDB" id="6952657at2"/>
<organism evidence="1 3">
    <name type="scientific">Pseudomonas taetrolens</name>
    <dbReference type="NCBI Taxonomy" id="47884"/>
    <lineage>
        <taxon>Bacteria</taxon>
        <taxon>Pseudomonadati</taxon>
        <taxon>Pseudomonadota</taxon>
        <taxon>Gammaproteobacteria</taxon>
        <taxon>Pseudomonadales</taxon>
        <taxon>Pseudomonadaceae</taxon>
        <taxon>Pseudomonas</taxon>
    </lineage>
</organism>
<dbReference type="STRING" id="47884.SAMN04490203_1854"/>
<evidence type="ECO:0000313" key="2">
    <source>
        <dbReference type="EMBL" id="SEC12952.1"/>
    </source>
</evidence>
<evidence type="ECO:0000313" key="3">
    <source>
        <dbReference type="Proteomes" id="UP000036395"/>
    </source>
</evidence>
<dbReference type="EMBL" id="JYLA01000009">
    <property type="protein sequence ID" value="KMM82942.1"/>
    <property type="molecule type" value="Genomic_DNA"/>
</dbReference>
<evidence type="ECO:0000313" key="1">
    <source>
        <dbReference type="EMBL" id="KMM82942.1"/>
    </source>
</evidence>
<protein>
    <recommendedName>
        <fullName evidence="5">DUF3203 domain-containing protein</fullName>
    </recommendedName>
</protein>